<dbReference type="Proteomes" id="UP000796880">
    <property type="component" value="Unassembled WGS sequence"/>
</dbReference>
<dbReference type="OrthoDB" id="1162953at2759"/>
<sequence length="189" mass="21106">MIMSFAPQILYTLFQFLFFGLCSGLDTISITQPIKDGHGGGDVLVSNGETFALGFFSTPGKSNYRYVGGQSNQRHLWIFSIDTQGNLVLLFDNNDQTVLVWSSNSSSLSTQEHSVAQLLDSGNLVLFQNDSERVLWQSFDYPTDTMLLDMKLGLDRRTGLNWFLTSWKSEDDPSTGNYSYRIDPAGSLS</sequence>
<name>A0A8K0HR98_9ROSA</name>
<feature type="signal peptide" evidence="4">
    <location>
        <begin position="1"/>
        <end position="24"/>
    </location>
</feature>
<keyword evidence="2" id="KW-1015">Disulfide bond</keyword>
<dbReference type="InterPro" id="IPR001480">
    <property type="entry name" value="Bulb-type_lectin_dom"/>
</dbReference>
<dbReference type="PANTHER" id="PTHR32444:SF63">
    <property type="entry name" value="G-TYPE LECTIN S-RECEPTOR-LIKE SERINE_THREONINE-PROTEIN KINASE RKS1"/>
    <property type="match status" value="1"/>
</dbReference>
<dbReference type="Gene3D" id="2.90.10.10">
    <property type="entry name" value="Bulb-type lectin domain"/>
    <property type="match status" value="1"/>
</dbReference>
<evidence type="ECO:0000256" key="2">
    <source>
        <dbReference type="ARBA" id="ARBA00023157"/>
    </source>
</evidence>
<evidence type="ECO:0000259" key="5">
    <source>
        <dbReference type="PROSITE" id="PS50927"/>
    </source>
</evidence>
<accession>A0A8K0HR98</accession>
<feature type="chain" id="PRO_5035418832" description="Bulb-type lectin domain-containing protein" evidence="4">
    <location>
        <begin position="25"/>
        <end position="189"/>
    </location>
</feature>
<evidence type="ECO:0000256" key="1">
    <source>
        <dbReference type="ARBA" id="ARBA00022729"/>
    </source>
</evidence>
<feature type="domain" description="Bulb-type lectin" evidence="5">
    <location>
        <begin position="19"/>
        <end position="139"/>
    </location>
</feature>
<proteinExistence type="predicted"/>
<evidence type="ECO:0000313" key="7">
    <source>
        <dbReference type="Proteomes" id="UP000796880"/>
    </source>
</evidence>
<organism evidence="6 7">
    <name type="scientific">Rhamnella rubrinervis</name>
    <dbReference type="NCBI Taxonomy" id="2594499"/>
    <lineage>
        <taxon>Eukaryota</taxon>
        <taxon>Viridiplantae</taxon>
        <taxon>Streptophyta</taxon>
        <taxon>Embryophyta</taxon>
        <taxon>Tracheophyta</taxon>
        <taxon>Spermatophyta</taxon>
        <taxon>Magnoliopsida</taxon>
        <taxon>eudicotyledons</taxon>
        <taxon>Gunneridae</taxon>
        <taxon>Pentapetalae</taxon>
        <taxon>rosids</taxon>
        <taxon>fabids</taxon>
        <taxon>Rosales</taxon>
        <taxon>Rhamnaceae</taxon>
        <taxon>rhamnoid group</taxon>
        <taxon>Rhamneae</taxon>
        <taxon>Rhamnella</taxon>
    </lineage>
</organism>
<dbReference type="AlphaFoldDB" id="A0A8K0HR98"/>
<dbReference type="InterPro" id="IPR036426">
    <property type="entry name" value="Bulb-type_lectin_dom_sf"/>
</dbReference>
<evidence type="ECO:0000256" key="3">
    <source>
        <dbReference type="ARBA" id="ARBA00023180"/>
    </source>
</evidence>
<comment type="caution">
    <text evidence="6">The sequence shown here is derived from an EMBL/GenBank/DDBJ whole genome shotgun (WGS) entry which is preliminary data.</text>
</comment>
<dbReference type="PANTHER" id="PTHR32444">
    <property type="entry name" value="BULB-TYPE LECTIN DOMAIN-CONTAINING PROTEIN"/>
    <property type="match status" value="1"/>
</dbReference>
<keyword evidence="3" id="KW-0325">Glycoprotein</keyword>
<evidence type="ECO:0000313" key="6">
    <source>
        <dbReference type="EMBL" id="KAF3456954.1"/>
    </source>
</evidence>
<protein>
    <recommendedName>
        <fullName evidence="5">Bulb-type lectin domain-containing protein</fullName>
    </recommendedName>
</protein>
<reference evidence="6" key="1">
    <citation type="submission" date="2020-03" db="EMBL/GenBank/DDBJ databases">
        <title>A high-quality chromosome-level genome assembly of a woody plant with both climbing and erect habits, Rhamnella rubrinervis.</title>
        <authorList>
            <person name="Lu Z."/>
            <person name="Yang Y."/>
            <person name="Zhu X."/>
            <person name="Sun Y."/>
        </authorList>
    </citation>
    <scope>NUCLEOTIDE SEQUENCE</scope>
    <source>
        <strain evidence="6">BYM</strain>
        <tissue evidence="6">Leaf</tissue>
    </source>
</reference>
<dbReference type="PROSITE" id="PS50927">
    <property type="entry name" value="BULB_LECTIN"/>
    <property type="match status" value="1"/>
</dbReference>
<evidence type="ECO:0000256" key="4">
    <source>
        <dbReference type="SAM" id="SignalP"/>
    </source>
</evidence>
<gene>
    <name evidence="6" type="ORF">FNV43_RR01609</name>
</gene>
<keyword evidence="7" id="KW-1185">Reference proteome</keyword>
<dbReference type="EMBL" id="VOIH02000001">
    <property type="protein sequence ID" value="KAF3456954.1"/>
    <property type="molecule type" value="Genomic_DNA"/>
</dbReference>
<dbReference type="SUPFAM" id="SSF51110">
    <property type="entry name" value="alpha-D-mannose-specific plant lectins"/>
    <property type="match status" value="1"/>
</dbReference>
<dbReference type="Pfam" id="PF01453">
    <property type="entry name" value="B_lectin"/>
    <property type="match status" value="1"/>
</dbReference>
<keyword evidence="1 4" id="KW-0732">Signal</keyword>
<dbReference type="SMART" id="SM00108">
    <property type="entry name" value="B_lectin"/>
    <property type="match status" value="1"/>
</dbReference>